<evidence type="ECO:0000313" key="3">
    <source>
        <dbReference type="Proteomes" id="UP001285908"/>
    </source>
</evidence>
<keyword evidence="1" id="KW-0732">Signal</keyword>
<feature type="chain" id="PRO_5042603099" description="Secreted protein" evidence="1">
    <location>
        <begin position="24"/>
        <end position="71"/>
    </location>
</feature>
<feature type="signal peptide" evidence="1">
    <location>
        <begin position="1"/>
        <end position="23"/>
    </location>
</feature>
<evidence type="ECO:0000256" key="1">
    <source>
        <dbReference type="SAM" id="SignalP"/>
    </source>
</evidence>
<proteinExistence type="predicted"/>
<evidence type="ECO:0000313" key="2">
    <source>
        <dbReference type="EMBL" id="KAK3490277.1"/>
    </source>
</evidence>
<gene>
    <name evidence="2" type="ORF">B0T23DRAFT_157999</name>
</gene>
<organism evidence="2 3">
    <name type="scientific">Neurospora hispaniola</name>
    <dbReference type="NCBI Taxonomy" id="588809"/>
    <lineage>
        <taxon>Eukaryota</taxon>
        <taxon>Fungi</taxon>
        <taxon>Dikarya</taxon>
        <taxon>Ascomycota</taxon>
        <taxon>Pezizomycotina</taxon>
        <taxon>Sordariomycetes</taxon>
        <taxon>Sordariomycetidae</taxon>
        <taxon>Sordariales</taxon>
        <taxon>Sordariaceae</taxon>
        <taxon>Neurospora</taxon>
    </lineage>
</organism>
<reference evidence="2 3" key="1">
    <citation type="journal article" date="2023" name="Mol. Phylogenet. Evol.">
        <title>Genome-scale phylogeny and comparative genomics of the fungal order Sordariales.</title>
        <authorList>
            <person name="Hensen N."/>
            <person name="Bonometti L."/>
            <person name="Westerberg I."/>
            <person name="Brannstrom I.O."/>
            <person name="Guillou S."/>
            <person name="Cros-Aarteil S."/>
            <person name="Calhoun S."/>
            <person name="Haridas S."/>
            <person name="Kuo A."/>
            <person name="Mondo S."/>
            <person name="Pangilinan J."/>
            <person name="Riley R."/>
            <person name="LaButti K."/>
            <person name="Andreopoulos B."/>
            <person name="Lipzen A."/>
            <person name="Chen C."/>
            <person name="Yan M."/>
            <person name="Daum C."/>
            <person name="Ng V."/>
            <person name="Clum A."/>
            <person name="Steindorff A."/>
            <person name="Ohm R.A."/>
            <person name="Martin F."/>
            <person name="Silar P."/>
            <person name="Natvig D.O."/>
            <person name="Lalanne C."/>
            <person name="Gautier V."/>
            <person name="Ament-Velasquez S.L."/>
            <person name="Kruys A."/>
            <person name="Hutchinson M.I."/>
            <person name="Powell A.J."/>
            <person name="Barry K."/>
            <person name="Miller A.N."/>
            <person name="Grigoriev I.V."/>
            <person name="Debuchy R."/>
            <person name="Gladieux P."/>
            <person name="Hiltunen Thoren M."/>
            <person name="Johannesson H."/>
        </authorList>
    </citation>
    <scope>NUCLEOTIDE SEQUENCE [LARGE SCALE GENOMIC DNA]</scope>
    <source>
        <strain evidence="2 3">FGSC 10403</strain>
    </source>
</reference>
<dbReference type="RefSeq" id="XP_062691460.1">
    <property type="nucleotide sequence ID" value="XM_062832663.1"/>
</dbReference>
<protein>
    <recommendedName>
        <fullName evidence="4">Secreted protein</fullName>
    </recommendedName>
</protein>
<dbReference type="Proteomes" id="UP001285908">
    <property type="component" value="Unassembled WGS sequence"/>
</dbReference>
<dbReference type="EMBL" id="JAULSX010000005">
    <property type="protein sequence ID" value="KAK3490277.1"/>
    <property type="molecule type" value="Genomic_DNA"/>
</dbReference>
<accession>A0AAJ0I4T2</accession>
<keyword evidence="3" id="KW-1185">Reference proteome</keyword>
<evidence type="ECO:0008006" key="4">
    <source>
        <dbReference type="Google" id="ProtNLM"/>
    </source>
</evidence>
<name>A0AAJ0I4T2_9PEZI</name>
<dbReference type="GeneID" id="87870285"/>
<comment type="caution">
    <text evidence="2">The sequence shown here is derived from an EMBL/GenBank/DDBJ whole genome shotgun (WGS) entry which is preliminary data.</text>
</comment>
<dbReference type="AlphaFoldDB" id="A0AAJ0I4T2"/>
<sequence length="71" mass="8018">MVGCITTAVCCLILVSQAQPGQGDVFFLYRASPLSRSHWRFILQFSISWWSSEWVVELLSVEFPLVSAVKP</sequence>